<protein>
    <recommendedName>
        <fullName evidence="1">Putative restriction endonuclease domain-containing protein</fullName>
    </recommendedName>
</protein>
<name>A0A117S123_9ACTN</name>
<gene>
    <name evidence="2" type="ORF">AQJ91_14265</name>
</gene>
<keyword evidence="3" id="KW-1185">Reference proteome</keyword>
<dbReference type="InterPro" id="IPR008538">
    <property type="entry name" value="Uma2"/>
</dbReference>
<dbReference type="Gene3D" id="3.90.1570.10">
    <property type="entry name" value="tt1808, chain A"/>
    <property type="match status" value="1"/>
</dbReference>
<organism evidence="2 3">
    <name type="scientific">Streptomyces dysideae</name>
    <dbReference type="NCBI Taxonomy" id="909626"/>
    <lineage>
        <taxon>Bacteria</taxon>
        <taxon>Bacillati</taxon>
        <taxon>Actinomycetota</taxon>
        <taxon>Actinomycetes</taxon>
        <taxon>Kitasatosporales</taxon>
        <taxon>Streptomycetaceae</taxon>
        <taxon>Streptomyces</taxon>
    </lineage>
</organism>
<dbReference type="AlphaFoldDB" id="A0A117S123"/>
<dbReference type="PANTHER" id="PTHR35400">
    <property type="entry name" value="SLR1083 PROTEIN"/>
    <property type="match status" value="1"/>
</dbReference>
<dbReference type="PANTHER" id="PTHR35400:SF3">
    <property type="entry name" value="SLL1072 PROTEIN"/>
    <property type="match status" value="1"/>
</dbReference>
<sequence length="190" mass="21578">MYVKGDRIEVEDFEELARKAPEGVKLELIDGKLEVKPLPDQRHRAIIMWLIRLFMQQRPELALYPEQGLRIGAYRKGHACADGALAPLDHFIAQDGDWADPDGVLMVIEVTSHDRDTDRRDRIDKPRGYAEAGIPVYLLIDRDNDTLVVHGNPRGGIYQRRPSYSYGATIELPAPVNITLDTEKLKDYAD</sequence>
<reference evidence="2 3" key="1">
    <citation type="submission" date="2015-10" db="EMBL/GenBank/DDBJ databases">
        <title>Draft genome sequence of Streptomyces sp. RV15, isolated from a marine sponge.</title>
        <authorList>
            <person name="Ruckert C."/>
            <person name="Abdelmohsen U.R."/>
            <person name="Winkler A."/>
            <person name="Hentschel U."/>
            <person name="Kalinowski J."/>
            <person name="Kampfer P."/>
            <person name="Glaeser S."/>
        </authorList>
    </citation>
    <scope>NUCLEOTIDE SEQUENCE [LARGE SCALE GENOMIC DNA]</scope>
    <source>
        <strain evidence="2 3">RV15</strain>
    </source>
</reference>
<dbReference type="EMBL" id="LMXB01000036">
    <property type="protein sequence ID" value="KUO20462.1"/>
    <property type="molecule type" value="Genomic_DNA"/>
</dbReference>
<dbReference type="SUPFAM" id="SSF52980">
    <property type="entry name" value="Restriction endonuclease-like"/>
    <property type="match status" value="1"/>
</dbReference>
<proteinExistence type="predicted"/>
<accession>A0A117S123</accession>
<dbReference type="STRING" id="909626.AQJ91_14265"/>
<evidence type="ECO:0000259" key="1">
    <source>
        <dbReference type="Pfam" id="PF05685"/>
    </source>
</evidence>
<dbReference type="Proteomes" id="UP000053260">
    <property type="component" value="Unassembled WGS sequence"/>
</dbReference>
<dbReference type="Pfam" id="PF05685">
    <property type="entry name" value="Uma2"/>
    <property type="match status" value="1"/>
</dbReference>
<dbReference type="InterPro" id="IPR011335">
    <property type="entry name" value="Restrct_endonuc-II-like"/>
</dbReference>
<evidence type="ECO:0000313" key="3">
    <source>
        <dbReference type="Proteomes" id="UP000053260"/>
    </source>
</evidence>
<feature type="domain" description="Putative restriction endonuclease" evidence="1">
    <location>
        <begin position="10"/>
        <end position="181"/>
    </location>
</feature>
<dbReference type="InterPro" id="IPR012296">
    <property type="entry name" value="Nuclease_put_TT1808"/>
</dbReference>
<dbReference type="CDD" id="cd06260">
    <property type="entry name" value="DUF820-like"/>
    <property type="match status" value="1"/>
</dbReference>
<evidence type="ECO:0000313" key="2">
    <source>
        <dbReference type="EMBL" id="KUO20462.1"/>
    </source>
</evidence>
<comment type="caution">
    <text evidence="2">The sequence shown here is derived from an EMBL/GenBank/DDBJ whole genome shotgun (WGS) entry which is preliminary data.</text>
</comment>